<name>A0ABX3Y883_9ACTN</name>
<feature type="non-terminal residue" evidence="2">
    <location>
        <position position="93"/>
    </location>
</feature>
<keyword evidence="3" id="KW-1185">Reference proteome</keyword>
<dbReference type="Proteomes" id="UP000194266">
    <property type="component" value="Unassembled WGS sequence"/>
</dbReference>
<organism evidence="2 3">
    <name type="scientific">Streptomyces pharetrae CZA14</name>
    <dbReference type="NCBI Taxonomy" id="1144883"/>
    <lineage>
        <taxon>Bacteria</taxon>
        <taxon>Bacillati</taxon>
        <taxon>Actinomycetota</taxon>
        <taxon>Actinomycetes</taxon>
        <taxon>Kitasatosporales</taxon>
        <taxon>Streptomycetaceae</taxon>
        <taxon>Streptomyces</taxon>
    </lineage>
</organism>
<reference evidence="2 3" key="1">
    <citation type="submission" date="2016-12" db="EMBL/GenBank/DDBJ databases">
        <title>Genome Mining:The Detection of Biosynthetic Gene Clusters to Aid in the Expression of Curamycin A produced by Streptomyces sp. strain CZA14.</title>
        <authorList>
            <person name="Durrell K.A."/>
            <person name="Kirby B.M."/>
            <person name="Khan W."/>
            <person name="Mthethwa T."/>
            <person name="Le Roes-Hill M."/>
        </authorList>
    </citation>
    <scope>NUCLEOTIDE SEQUENCE [LARGE SCALE GENOMIC DNA]</scope>
    <source>
        <strain evidence="2 3">CZA14</strain>
    </source>
</reference>
<comment type="caution">
    <text evidence="2">The sequence shown here is derived from an EMBL/GenBank/DDBJ whole genome shotgun (WGS) entry which is preliminary data.</text>
</comment>
<evidence type="ECO:0000313" key="3">
    <source>
        <dbReference type="Proteomes" id="UP000194266"/>
    </source>
</evidence>
<evidence type="ECO:0000313" key="2">
    <source>
        <dbReference type="EMBL" id="OSZ55610.1"/>
    </source>
</evidence>
<protein>
    <submittedName>
        <fullName evidence="2">Uncharacterized protein</fullName>
    </submittedName>
</protein>
<dbReference type="EMBL" id="MRYD01000458">
    <property type="protein sequence ID" value="OSZ55610.1"/>
    <property type="molecule type" value="Genomic_DNA"/>
</dbReference>
<feature type="region of interest" description="Disordered" evidence="1">
    <location>
        <begin position="1"/>
        <end position="71"/>
    </location>
</feature>
<proteinExistence type="predicted"/>
<accession>A0ABX3Y883</accession>
<sequence length="93" mass="10535">MVRLRREPHHATAPPRRHRPHLPTPPLPQRRRPLQRARTPGRPGRRGAGPGYLPLRTGAPHPAPDRPGTVRHRAQVAVLLPSPARRTTPRRWA</sequence>
<evidence type="ECO:0000256" key="1">
    <source>
        <dbReference type="SAM" id="MobiDB-lite"/>
    </source>
</evidence>
<gene>
    <name evidence="2" type="ORF">OQI_37515</name>
</gene>